<comment type="function">
    <text evidence="6">Specifically methylates the adenine in position 1618 of 23S rRNA.</text>
</comment>
<dbReference type="InterPro" id="IPR029063">
    <property type="entry name" value="SAM-dependent_MTases_sf"/>
</dbReference>
<keyword evidence="5 6" id="KW-0949">S-adenosyl-L-methionine</keyword>
<dbReference type="SUPFAM" id="SSF53335">
    <property type="entry name" value="S-adenosyl-L-methionine-dependent methyltransferases"/>
    <property type="match status" value="1"/>
</dbReference>
<keyword evidence="4 6" id="KW-0808">Transferase</keyword>
<name>A0ABP9DD54_9BACT</name>
<evidence type="ECO:0000313" key="7">
    <source>
        <dbReference type="EMBL" id="GAA4840861.1"/>
    </source>
</evidence>
<organism evidence="7 8">
    <name type="scientific">Algivirga pacifica</name>
    <dbReference type="NCBI Taxonomy" id="1162670"/>
    <lineage>
        <taxon>Bacteria</taxon>
        <taxon>Pseudomonadati</taxon>
        <taxon>Bacteroidota</taxon>
        <taxon>Cytophagia</taxon>
        <taxon>Cytophagales</taxon>
        <taxon>Flammeovirgaceae</taxon>
        <taxon>Algivirga</taxon>
    </lineage>
</organism>
<dbReference type="PANTHER" id="PTHR13393:SF0">
    <property type="entry name" value="RNA N6-ADENOSINE-METHYLTRANSFERASE METTL16"/>
    <property type="match status" value="1"/>
</dbReference>
<comment type="catalytic activity">
    <reaction evidence="6">
        <text>adenosine(1618) in 23S rRNA + S-adenosyl-L-methionine = N(6)-methyladenosine(1618) in 23S rRNA + S-adenosyl-L-homocysteine + H(+)</text>
        <dbReference type="Rhea" id="RHEA:16497"/>
        <dbReference type="Rhea" id="RHEA-COMP:10229"/>
        <dbReference type="Rhea" id="RHEA-COMP:10231"/>
        <dbReference type="ChEBI" id="CHEBI:15378"/>
        <dbReference type="ChEBI" id="CHEBI:57856"/>
        <dbReference type="ChEBI" id="CHEBI:59789"/>
        <dbReference type="ChEBI" id="CHEBI:74411"/>
        <dbReference type="ChEBI" id="CHEBI:74449"/>
        <dbReference type="EC" id="2.1.1.181"/>
    </reaction>
</comment>
<dbReference type="HAMAP" id="MF_01848">
    <property type="entry name" value="23SrRNA_methyltr_F"/>
    <property type="match status" value="1"/>
</dbReference>
<dbReference type="InterPro" id="IPR010286">
    <property type="entry name" value="METTL16/RlmF"/>
</dbReference>
<dbReference type="NCBIfam" id="NF008725">
    <property type="entry name" value="PRK11727.1"/>
    <property type="match status" value="1"/>
</dbReference>
<comment type="caution">
    <text evidence="7">The sequence shown here is derived from an EMBL/GenBank/DDBJ whole genome shotgun (WGS) entry which is preliminary data.</text>
</comment>
<keyword evidence="2 6" id="KW-0698">rRNA processing</keyword>
<keyword evidence="1 6" id="KW-0963">Cytoplasm</keyword>
<evidence type="ECO:0000256" key="6">
    <source>
        <dbReference type="HAMAP-Rule" id="MF_01848"/>
    </source>
</evidence>
<dbReference type="Gene3D" id="3.40.50.150">
    <property type="entry name" value="Vaccinia Virus protein VP39"/>
    <property type="match status" value="1"/>
</dbReference>
<comment type="subcellular location">
    <subcellularLocation>
        <location evidence="6">Cytoplasm</location>
    </subcellularLocation>
</comment>
<gene>
    <name evidence="6 7" type="primary">rlmF</name>
    <name evidence="7" type="ORF">GCM10023331_27340</name>
</gene>
<evidence type="ECO:0000256" key="2">
    <source>
        <dbReference type="ARBA" id="ARBA00022552"/>
    </source>
</evidence>
<dbReference type="RefSeq" id="WP_345372711.1">
    <property type="nucleotide sequence ID" value="NZ_BAABJX010000042.1"/>
</dbReference>
<dbReference type="InterPro" id="IPR016909">
    <property type="entry name" value="rRNA_lsu_MeTfrase_F"/>
</dbReference>
<keyword evidence="8" id="KW-1185">Reference proteome</keyword>
<proteinExistence type="inferred from homology"/>
<evidence type="ECO:0000256" key="3">
    <source>
        <dbReference type="ARBA" id="ARBA00022603"/>
    </source>
</evidence>
<evidence type="ECO:0000256" key="5">
    <source>
        <dbReference type="ARBA" id="ARBA00022691"/>
    </source>
</evidence>
<accession>A0ABP9DD54</accession>
<dbReference type="PANTHER" id="PTHR13393">
    <property type="entry name" value="SAM-DEPENDENT METHYLTRANSFERASE"/>
    <property type="match status" value="1"/>
</dbReference>
<dbReference type="Proteomes" id="UP001500298">
    <property type="component" value="Unassembled WGS sequence"/>
</dbReference>
<reference evidence="8" key="1">
    <citation type="journal article" date="2019" name="Int. J. Syst. Evol. Microbiol.">
        <title>The Global Catalogue of Microorganisms (GCM) 10K type strain sequencing project: providing services to taxonomists for standard genome sequencing and annotation.</title>
        <authorList>
            <consortium name="The Broad Institute Genomics Platform"/>
            <consortium name="The Broad Institute Genome Sequencing Center for Infectious Disease"/>
            <person name="Wu L."/>
            <person name="Ma J."/>
        </authorList>
    </citation>
    <scope>NUCLEOTIDE SEQUENCE [LARGE SCALE GENOMIC DNA]</scope>
    <source>
        <strain evidence="8">JCM 18326</strain>
    </source>
</reference>
<dbReference type="Pfam" id="PF05971">
    <property type="entry name" value="Methyltransf_10"/>
    <property type="match status" value="1"/>
</dbReference>
<evidence type="ECO:0000256" key="4">
    <source>
        <dbReference type="ARBA" id="ARBA00022679"/>
    </source>
</evidence>
<dbReference type="PIRSF" id="PIRSF029038">
    <property type="entry name" value="Mtase_YbiN_prd"/>
    <property type="match status" value="1"/>
</dbReference>
<keyword evidence="3 6" id="KW-0489">Methyltransferase</keyword>
<dbReference type="EC" id="2.1.1.181" evidence="6"/>
<dbReference type="EMBL" id="BAABJX010000042">
    <property type="protein sequence ID" value="GAA4840861.1"/>
    <property type="molecule type" value="Genomic_DNA"/>
</dbReference>
<comment type="similarity">
    <text evidence="6">Belongs to the methyltransferase superfamily. METTL16/RlmF family.</text>
</comment>
<sequence>MKAAASPKKALHPRNLHAEGYPLAALVETYPPLKDYLISTIGGEESIDFSNPDAVVALNKALLLHYYDIEEWELPKGYLCPPIPGRADYIHYAADLLADDLDGKVPKGNTVHVLDIGTGANCIYPILGNRIYGWSFVGVELEQGALEIAQKNSTSPSLKGGITLRKQPSAAGVIEGAILEGDHFALSMCNPPFYSSKEEAEKTNLRKQRKLSGKSSKEVHLNFGGQSNELWTKGGEALFLKKMIKQSTSYKENCLWFTSLVSRKEHLPKLEQLLKKAKAVEVKTVVMTQGQKESRFIAWTFLNQAERNAWWKDRQD</sequence>
<evidence type="ECO:0000313" key="8">
    <source>
        <dbReference type="Proteomes" id="UP001500298"/>
    </source>
</evidence>
<protein>
    <recommendedName>
        <fullName evidence="6">Ribosomal RNA large subunit methyltransferase F</fullName>
        <ecNumber evidence="6">2.1.1.181</ecNumber>
    </recommendedName>
    <alternativeName>
        <fullName evidence="6">23S rRNA mA1618 methyltransferase</fullName>
    </alternativeName>
    <alternativeName>
        <fullName evidence="6">rRNA adenine N-6-methyltransferase</fullName>
    </alternativeName>
</protein>
<evidence type="ECO:0000256" key="1">
    <source>
        <dbReference type="ARBA" id="ARBA00022490"/>
    </source>
</evidence>